<sequence>MNGDDFTYAKGYRSSDSEIEHIDLPIEEIMNAVERVAEKNSHFQGTLVREEKLLIIKTIHFSKVLKRVMRVSFIPDENKDGATVMCATMNDLNNPPATGLSKILIKETLKELGLEEQAEKFSKKSSKKELKSFGKGIANEVLSIVKLAIVAVIVLVIIGLIKSLF</sequence>
<keyword evidence="1" id="KW-1133">Transmembrane helix</keyword>
<comment type="caution">
    <text evidence="2">The sequence shown here is derived from an EMBL/GenBank/DDBJ whole genome shotgun (WGS) entry which is preliminary data.</text>
</comment>
<reference evidence="2 3" key="1">
    <citation type="submission" date="2017-03" db="EMBL/GenBank/DDBJ databases">
        <title>Genome sequence of Methanobrevibacter thaueri.</title>
        <authorList>
            <person name="Poehlein A."/>
            <person name="Seedorf H."/>
            <person name="Daniel R."/>
        </authorList>
    </citation>
    <scope>NUCLEOTIDE SEQUENCE [LARGE SCALE GENOMIC DNA]</scope>
    <source>
        <strain evidence="2 3">DSM 11995</strain>
    </source>
</reference>
<dbReference type="Proteomes" id="UP000251717">
    <property type="component" value="Unassembled WGS sequence"/>
</dbReference>
<proteinExistence type="predicted"/>
<gene>
    <name evidence="2" type="ORF">MBBTH_08180</name>
</gene>
<keyword evidence="1" id="KW-0472">Membrane</keyword>
<organism evidence="2 3">
    <name type="scientific">Methanobrevibacter thaueri</name>
    <dbReference type="NCBI Taxonomy" id="190975"/>
    <lineage>
        <taxon>Archaea</taxon>
        <taxon>Methanobacteriati</taxon>
        <taxon>Methanobacteriota</taxon>
        <taxon>Methanomada group</taxon>
        <taxon>Methanobacteria</taxon>
        <taxon>Methanobacteriales</taxon>
        <taxon>Methanobacteriaceae</taxon>
        <taxon>Methanobrevibacter</taxon>
    </lineage>
</organism>
<name>A0A315XN44_9EURY</name>
<keyword evidence="1" id="KW-0812">Transmembrane</keyword>
<protein>
    <submittedName>
        <fullName evidence="2">Uncharacterized protein</fullName>
    </submittedName>
</protein>
<dbReference type="AlphaFoldDB" id="A0A315XN44"/>
<feature type="transmembrane region" description="Helical" evidence="1">
    <location>
        <begin position="141"/>
        <end position="161"/>
    </location>
</feature>
<dbReference type="EMBL" id="MZGS01000019">
    <property type="protein sequence ID" value="PWB87550.1"/>
    <property type="molecule type" value="Genomic_DNA"/>
</dbReference>
<evidence type="ECO:0000313" key="3">
    <source>
        <dbReference type="Proteomes" id="UP000251717"/>
    </source>
</evidence>
<evidence type="ECO:0000313" key="2">
    <source>
        <dbReference type="EMBL" id="PWB87550.1"/>
    </source>
</evidence>
<evidence type="ECO:0000256" key="1">
    <source>
        <dbReference type="SAM" id="Phobius"/>
    </source>
</evidence>
<accession>A0A315XN44</accession>
<dbReference type="RefSeq" id="WP_116591786.1">
    <property type="nucleotide sequence ID" value="NZ_MZGS01000019.1"/>
</dbReference>
<keyword evidence="3" id="KW-1185">Reference proteome</keyword>